<comment type="subunit">
    <text evidence="9">Component of the Sec protein translocase complex. Heterotrimer consisting of SecY, SecE and SecG subunits. The heterotrimers can form oligomers, although 1 heterotrimer is thought to be able to translocate proteins. Interacts with the ribosome. Interacts with SecDF, and other proteins may be involved. Interacts with SecA.</text>
</comment>
<evidence type="ECO:0000256" key="3">
    <source>
        <dbReference type="ARBA" id="ARBA00022475"/>
    </source>
</evidence>
<keyword evidence="6 9" id="KW-1133">Transmembrane helix</keyword>
<dbReference type="Proteomes" id="UP000553343">
    <property type="component" value="Unassembled WGS sequence"/>
</dbReference>
<comment type="function">
    <text evidence="9">Essential subunit of the Sec protein translocation channel SecYEG. Clamps together the 2 halves of SecY. May contact the channel plug during translocation.</text>
</comment>
<sequence>MSKLQKKKPQSEKRKRVIETADDKSGVAVKSTVEKKPVRSLSDAGTEKSGQPMAGNFFARTAEFFREVKVELKKVVWPTRKQTTGTTVVVVVFVFIVAVFLGIFDYSLSKIVQVVLT</sequence>
<feature type="transmembrane region" description="Helical" evidence="9">
    <location>
        <begin position="83"/>
        <end position="104"/>
    </location>
</feature>
<dbReference type="RefSeq" id="WP_178365445.1">
    <property type="nucleotide sequence ID" value="NZ_JACADJ010000006.1"/>
</dbReference>
<keyword evidence="2 9" id="KW-0813">Transport</keyword>
<evidence type="ECO:0000256" key="9">
    <source>
        <dbReference type="HAMAP-Rule" id="MF_00422"/>
    </source>
</evidence>
<comment type="caution">
    <text evidence="11">The sequence shown here is derived from an EMBL/GenBank/DDBJ whole genome shotgun (WGS) entry which is preliminary data.</text>
</comment>
<dbReference type="GO" id="GO:0005886">
    <property type="term" value="C:plasma membrane"/>
    <property type="evidence" value="ECO:0007669"/>
    <property type="project" value="UniProtKB-SubCell"/>
</dbReference>
<dbReference type="HAMAP" id="MF_00422">
    <property type="entry name" value="SecE"/>
    <property type="match status" value="1"/>
</dbReference>
<feature type="region of interest" description="Disordered" evidence="10">
    <location>
        <begin position="32"/>
        <end position="52"/>
    </location>
</feature>
<accession>A0A850SS77</accession>
<gene>
    <name evidence="9 11" type="primary">secE</name>
    <name evidence="11" type="ORF">HXW94_03135</name>
</gene>
<evidence type="ECO:0000256" key="7">
    <source>
        <dbReference type="ARBA" id="ARBA00023010"/>
    </source>
</evidence>
<dbReference type="GO" id="GO:0043952">
    <property type="term" value="P:protein transport by the Sec complex"/>
    <property type="evidence" value="ECO:0007669"/>
    <property type="project" value="UniProtKB-UniRule"/>
</dbReference>
<dbReference type="Pfam" id="PF00584">
    <property type="entry name" value="SecE"/>
    <property type="match status" value="1"/>
</dbReference>
<evidence type="ECO:0000256" key="2">
    <source>
        <dbReference type="ARBA" id="ARBA00022448"/>
    </source>
</evidence>
<evidence type="ECO:0000313" key="12">
    <source>
        <dbReference type="Proteomes" id="UP000553343"/>
    </source>
</evidence>
<dbReference type="EMBL" id="JACADJ010000006">
    <property type="protein sequence ID" value="NWH03999.1"/>
    <property type="molecule type" value="Genomic_DNA"/>
</dbReference>
<organism evidence="11 12">
    <name type="scientific">Desulfobacter latus</name>
    <dbReference type="NCBI Taxonomy" id="2292"/>
    <lineage>
        <taxon>Bacteria</taxon>
        <taxon>Pseudomonadati</taxon>
        <taxon>Thermodesulfobacteriota</taxon>
        <taxon>Desulfobacteria</taxon>
        <taxon>Desulfobacterales</taxon>
        <taxon>Desulfobacteraceae</taxon>
        <taxon>Desulfobacter</taxon>
    </lineage>
</organism>
<dbReference type="NCBIfam" id="TIGR00964">
    <property type="entry name" value="secE_bact"/>
    <property type="match status" value="1"/>
</dbReference>
<keyword evidence="5 9" id="KW-0653">Protein transport</keyword>
<comment type="subcellular location">
    <subcellularLocation>
        <location evidence="9">Cell membrane</location>
        <topology evidence="9">Single-pass membrane protein</topology>
    </subcellularLocation>
    <subcellularLocation>
        <location evidence="1">Membrane</location>
    </subcellularLocation>
</comment>
<dbReference type="InterPro" id="IPR038379">
    <property type="entry name" value="SecE_sf"/>
</dbReference>
<evidence type="ECO:0000256" key="8">
    <source>
        <dbReference type="ARBA" id="ARBA00023136"/>
    </source>
</evidence>
<keyword evidence="8 9" id="KW-0472">Membrane</keyword>
<evidence type="ECO:0000256" key="1">
    <source>
        <dbReference type="ARBA" id="ARBA00004370"/>
    </source>
</evidence>
<dbReference type="GO" id="GO:0006605">
    <property type="term" value="P:protein targeting"/>
    <property type="evidence" value="ECO:0007669"/>
    <property type="project" value="UniProtKB-UniRule"/>
</dbReference>
<keyword evidence="7 9" id="KW-0811">Translocation</keyword>
<comment type="similarity">
    <text evidence="9">Belongs to the SecE/SEC61-gamma family.</text>
</comment>
<dbReference type="GO" id="GO:0009306">
    <property type="term" value="P:protein secretion"/>
    <property type="evidence" value="ECO:0007669"/>
    <property type="project" value="UniProtKB-UniRule"/>
</dbReference>
<name>A0A850SS77_9BACT</name>
<dbReference type="GO" id="GO:0008320">
    <property type="term" value="F:protein transmembrane transporter activity"/>
    <property type="evidence" value="ECO:0007669"/>
    <property type="project" value="UniProtKB-UniRule"/>
</dbReference>
<protein>
    <recommendedName>
        <fullName evidence="9">Protein translocase subunit SecE</fullName>
    </recommendedName>
</protein>
<dbReference type="GO" id="GO:0065002">
    <property type="term" value="P:intracellular protein transmembrane transport"/>
    <property type="evidence" value="ECO:0007669"/>
    <property type="project" value="UniProtKB-UniRule"/>
</dbReference>
<dbReference type="Gene3D" id="1.20.5.1030">
    <property type="entry name" value="Preprotein translocase secy subunit"/>
    <property type="match status" value="1"/>
</dbReference>
<evidence type="ECO:0000256" key="6">
    <source>
        <dbReference type="ARBA" id="ARBA00022989"/>
    </source>
</evidence>
<keyword evidence="12" id="KW-1185">Reference proteome</keyword>
<dbReference type="PROSITE" id="PS01067">
    <property type="entry name" value="SECE_SEC61G"/>
    <property type="match status" value="1"/>
</dbReference>
<dbReference type="InterPro" id="IPR001901">
    <property type="entry name" value="Translocase_SecE/Sec61-g"/>
</dbReference>
<evidence type="ECO:0000256" key="4">
    <source>
        <dbReference type="ARBA" id="ARBA00022692"/>
    </source>
</evidence>
<keyword evidence="4 9" id="KW-0812">Transmembrane</keyword>
<dbReference type="InterPro" id="IPR005807">
    <property type="entry name" value="SecE_bac"/>
</dbReference>
<evidence type="ECO:0000256" key="5">
    <source>
        <dbReference type="ARBA" id="ARBA00022927"/>
    </source>
</evidence>
<evidence type="ECO:0000256" key="10">
    <source>
        <dbReference type="SAM" id="MobiDB-lite"/>
    </source>
</evidence>
<dbReference type="PANTHER" id="PTHR33910">
    <property type="entry name" value="PROTEIN TRANSLOCASE SUBUNIT SECE"/>
    <property type="match status" value="1"/>
</dbReference>
<evidence type="ECO:0000313" key="11">
    <source>
        <dbReference type="EMBL" id="NWH03999.1"/>
    </source>
</evidence>
<dbReference type="AlphaFoldDB" id="A0A850SS77"/>
<proteinExistence type="inferred from homology"/>
<dbReference type="PANTHER" id="PTHR33910:SF1">
    <property type="entry name" value="PROTEIN TRANSLOCASE SUBUNIT SECE"/>
    <property type="match status" value="1"/>
</dbReference>
<reference evidence="11 12" key="1">
    <citation type="submission" date="2020-06" db="EMBL/GenBank/DDBJ databases">
        <title>High-quality draft genome of sulfate reducer Desulfobacter latus type strain AcrS2 isolated from marine sediment.</title>
        <authorList>
            <person name="Hoppe M."/>
            <person name="Larsen C.K."/>
            <person name="Marshall I.P.G."/>
            <person name="Schramm A."/>
            <person name="Marietou A.G."/>
        </authorList>
    </citation>
    <scope>NUCLEOTIDE SEQUENCE [LARGE SCALE GENOMIC DNA]</scope>
    <source>
        <strain evidence="11 12">AcRS2</strain>
    </source>
</reference>
<keyword evidence="3 9" id="KW-1003">Cell membrane</keyword>